<dbReference type="CDD" id="cd00077">
    <property type="entry name" value="HDc"/>
    <property type="match status" value="1"/>
</dbReference>
<accession>A0A1G5IJI4</accession>
<dbReference type="InterPro" id="IPR006675">
    <property type="entry name" value="HDIG_dom"/>
</dbReference>
<gene>
    <name evidence="2" type="ORF">SAMN05216233_12021</name>
</gene>
<dbReference type="InterPro" id="IPR003607">
    <property type="entry name" value="HD/PDEase_dom"/>
</dbReference>
<dbReference type="Gene3D" id="1.10.3210.10">
    <property type="entry name" value="Hypothetical protein af1432"/>
    <property type="match status" value="1"/>
</dbReference>
<organism evidence="2 3">
    <name type="scientific">Desulfoluna spongiiphila</name>
    <dbReference type="NCBI Taxonomy" id="419481"/>
    <lineage>
        <taxon>Bacteria</taxon>
        <taxon>Pseudomonadati</taxon>
        <taxon>Thermodesulfobacteriota</taxon>
        <taxon>Desulfobacteria</taxon>
        <taxon>Desulfobacterales</taxon>
        <taxon>Desulfolunaceae</taxon>
        <taxon>Desulfoluna</taxon>
    </lineage>
</organism>
<proteinExistence type="predicted"/>
<keyword evidence="3" id="KW-1185">Reference proteome</keyword>
<dbReference type="Proteomes" id="UP000198870">
    <property type="component" value="Unassembled WGS sequence"/>
</dbReference>
<feature type="domain" description="HD" evidence="1">
    <location>
        <begin position="31"/>
        <end position="145"/>
    </location>
</feature>
<dbReference type="NCBIfam" id="TIGR00277">
    <property type="entry name" value="HDIG"/>
    <property type="match status" value="1"/>
</dbReference>
<dbReference type="STRING" id="419481.SAMN05216233_12021"/>
<name>A0A1G5IJI4_9BACT</name>
<reference evidence="2 3" key="1">
    <citation type="submission" date="2016-10" db="EMBL/GenBank/DDBJ databases">
        <authorList>
            <person name="de Groot N.N."/>
        </authorList>
    </citation>
    <scope>NUCLEOTIDE SEQUENCE [LARGE SCALE GENOMIC DNA]</scope>
    <source>
        <strain evidence="2 3">AA1</strain>
    </source>
</reference>
<dbReference type="OrthoDB" id="9797344at2"/>
<dbReference type="EMBL" id="FMUX01000020">
    <property type="protein sequence ID" value="SCY75578.1"/>
    <property type="molecule type" value="Genomic_DNA"/>
</dbReference>
<dbReference type="RefSeq" id="WP_092213848.1">
    <property type="nucleotide sequence ID" value="NZ_FMUX01000020.1"/>
</dbReference>
<evidence type="ECO:0000313" key="2">
    <source>
        <dbReference type="EMBL" id="SCY75578.1"/>
    </source>
</evidence>
<evidence type="ECO:0000313" key="3">
    <source>
        <dbReference type="Proteomes" id="UP000198870"/>
    </source>
</evidence>
<protein>
    <submittedName>
        <fullName evidence="2">HDIG domain-containing protein</fullName>
    </submittedName>
</protein>
<dbReference type="AlphaFoldDB" id="A0A1G5IJI4"/>
<dbReference type="SUPFAM" id="SSF109604">
    <property type="entry name" value="HD-domain/PDEase-like"/>
    <property type="match status" value="1"/>
</dbReference>
<evidence type="ECO:0000259" key="1">
    <source>
        <dbReference type="Pfam" id="PF01966"/>
    </source>
</evidence>
<sequence length="255" mass="29800">MNHLTQWFDDYTATFLTGVEKNDRNITLKRDHTQRVRTESRFLADELGLDSRLARLADIAALFHDIGRFEQYRRFHTFADDHSTDHARLGHDILNEQECLQNLPPDDAALIKRVVLYHNRAFLPDNESGECLFLTRLLRDADKLDIWFVVTSYYAEMKHKRNTTIELGLPDIPGISDKIHESLMNRTVVLKEHMQNLNDFKLLQVGWVFDLNFAPAIQRLDAMGYLQMIKGALPDDPRIDEIYDNISRYIREKIG</sequence>
<dbReference type="InterPro" id="IPR006674">
    <property type="entry name" value="HD_domain"/>
</dbReference>
<dbReference type="Pfam" id="PF01966">
    <property type="entry name" value="HD"/>
    <property type="match status" value="1"/>
</dbReference>